<keyword evidence="2" id="KW-1185">Reference proteome</keyword>
<evidence type="ECO:0000313" key="1">
    <source>
        <dbReference type="EMBL" id="KAF1928082.1"/>
    </source>
</evidence>
<dbReference type="EMBL" id="ML978970">
    <property type="protein sequence ID" value="KAF1928082.1"/>
    <property type="molecule type" value="Genomic_DNA"/>
</dbReference>
<reference evidence="1" key="1">
    <citation type="journal article" date="2020" name="Stud. Mycol.">
        <title>101 Dothideomycetes genomes: a test case for predicting lifestyles and emergence of pathogens.</title>
        <authorList>
            <person name="Haridas S."/>
            <person name="Albert R."/>
            <person name="Binder M."/>
            <person name="Bloem J."/>
            <person name="Labutti K."/>
            <person name="Salamov A."/>
            <person name="Andreopoulos B."/>
            <person name="Baker S."/>
            <person name="Barry K."/>
            <person name="Bills G."/>
            <person name="Bluhm B."/>
            <person name="Cannon C."/>
            <person name="Castanera R."/>
            <person name="Culley D."/>
            <person name="Daum C."/>
            <person name="Ezra D."/>
            <person name="Gonzalez J."/>
            <person name="Henrissat B."/>
            <person name="Kuo A."/>
            <person name="Liang C."/>
            <person name="Lipzen A."/>
            <person name="Lutzoni F."/>
            <person name="Magnuson J."/>
            <person name="Mondo S."/>
            <person name="Nolan M."/>
            <person name="Ohm R."/>
            <person name="Pangilinan J."/>
            <person name="Park H.-J."/>
            <person name="Ramirez L."/>
            <person name="Alfaro M."/>
            <person name="Sun H."/>
            <person name="Tritt A."/>
            <person name="Yoshinaga Y."/>
            <person name="Zwiers L.-H."/>
            <person name="Turgeon B."/>
            <person name="Goodwin S."/>
            <person name="Spatafora J."/>
            <person name="Crous P."/>
            <person name="Grigoriev I."/>
        </authorList>
    </citation>
    <scope>NUCLEOTIDE SEQUENCE</scope>
    <source>
        <strain evidence="1">CBS 183.55</strain>
    </source>
</reference>
<dbReference type="AlphaFoldDB" id="A0A6A5RJT2"/>
<protein>
    <submittedName>
        <fullName evidence="1">Uncharacterized protein</fullName>
    </submittedName>
</protein>
<dbReference type="Proteomes" id="UP000800082">
    <property type="component" value="Unassembled WGS sequence"/>
</dbReference>
<name>A0A6A5RJT2_9PLEO</name>
<dbReference type="RefSeq" id="XP_033448334.1">
    <property type="nucleotide sequence ID" value="XM_033592780.1"/>
</dbReference>
<organism evidence="1 2">
    <name type="scientific">Didymella exigua CBS 183.55</name>
    <dbReference type="NCBI Taxonomy" id="1150837"/>
    <lineage>
        <taxon>Eukaryota</taxon>
        <taxon>Fungi</taxon>
        <taxon>Dikarya</taxon>
        <taxon>Ascomycota</taxon>
        <taxon>Pezizomycotina</taxon>
        <taxon>Dothideomycetes</taxon>
        <taxon>Pleosporomycetidae</taxon>
        <taxon>Pleosporales</taxon>
        <taxon>Pleosporineae</taxon>
        <taxon>Didymellaceae</taxon>
        <taxon>Didymella</taxon>
    </lineage>
</organism>
<dbReference type="GeneID" id="54350448"/>
<dbReference type="OrthoDB" id="3795561at2759"/>
<evidence type="ECO:0000313" key="2">
    <source>
        <dbReference type="Proteomes" id="UP000800082"/>
    </source>
</evidence>
<proteinExistence type="predicted"/>
<sequence length="173" mass="18590">MAREFAVFSSIAEGLDVHQIFGAAGDDILDAGINAAALGVYLSTIRARTAVELTTMITGADISTPSPGEEVANPMTAAYKRVCNGEDNGSTPIETPIVVSHGPSPDTKYTRDPTSTSLVWNMSPPDCSRFPLCPGRALRSPLLERWSIWPLLSFDIEIHDAILISQSTSRDDL</sequence>
<gene>
    <name evidence="1" type="ORF">M421DRAFT_421262</name>
</gene>
<accession>A0A6A5RJT2</accession>